<organism evidence="1">
    <name type="scientific">viral metagenome</name>
    <dbReference type="NCBI Taxonomy" id="1070528"/>
    <lineage>
        <taxon>unclassified sequences</taxon>
        <taxon>metagenomes</taxon>
        <taxon>organismal metagenomes</taxon>
    </lineage>
</organism>
<sequence>MLDNVWKASNYIYDRRITIKEAAGICSANSLLGNTKVTTCAVNVLTVAIVKLFQEK</sequence>
<protein>
    <submittedName>
        <fullName evidence="1">Uncharacterized protein</fullName>
    </submittedName>
</protein>
<accession>A0A6C0FC33</accession>
<evidence type="ECO:0000313" key="1">
    <source>
        <dbReference type="EMBL" id="QHT38173.1"/>
    </source>
</evidence>
<proteinExistence type="predicted"/>
<reference evidence="1" key="1">
    <citation type="journal article" date="2020" name="Nature">
        <title>Giant virus diversity and host interactions through global metagenomics.</title>
        <authorList>
            <person name="Schulz F."/>
            <person name="Roux S."/>
            <person name="Paez-Espino D."/>
            <person name="Jungbluth S."/>
            <person name="Walsh D.A."/>
            <person name="Denef V.J."/>
            <person name="McMahon K.D."/>
            <person name="Konstantinidis K.T."/>
            <person name="Eloe-Fadrosh E.A."/>
            <person name="Kyrpides N.C."/>
            <person name="Woyke T."/>
        </authorList>
    </citation>
    <scope>NUCLEOTIDE SEQUENCE</scope>
    <source>
        <strain evidence="1">GVMAG-S-ERX556049-19</strain>
    </source>
</reference>
<dbReference type="EMBL" id="MN738827">
    <property type="protein sequence ID" value="QHT38173.1"/>
    <property type="molecule type" value="Genomic_DNA"/>
</dbReference>
<dbReference type="AlphaFoldDB" id="A0A6C0FC33"/>
<name>A0A6C0FC33_9ZZZZ</name>